<dbReference type="Proteomes" id="UP000095284">
    <property type="component" value="Unplaced"/>
</dbReference>
<evidence type="ECO:0000256" key="1">
    <source>
        <dbReference type="SAM" id="MobiDB-lite"/>
    </source>
</evidence>
<reference evidence="3" key="2">
    <citation type="submission" date="2020-08" db="EMBL/GenBank/DDBJ databases">
        <authorList>
            <person name="Kikuchi T."/>
        </authorList>
    </citation>
    <scope>NUCLEOTIDE SEQUENCE</scope>
    <source>
        <strain evidence="2">Ka4C1</strain>
    </source>
</reference>
<name>A0A1I7SLP5_BURXY</name>
<evidence type="ECO:0000313" key="3">
    <source>
        <dbReference type="EMBL" id="CAG9129693.1"/>
    </source>
</evidence>
<proteinExistence type="predicted"/>
<evidence type="ECO:0000313" key="6">
    <source>
        <dbReference type="WBParaSite" id="BXY_1397800.1"/>
    </source>
</evidence>
<dbReference type="WBParaSite" id="BXY_1397800.1">
    <property type="protein sequence ID" value="BXY_1397800.1"/>
    <property type="gene ID" value="BXY_1397800"/>
</dbReference>
<dbReference type="Proteomes" id="UP000659654">
    <property type="component" value="Unassembled WGS sequence"/>
</dbReference>
<dbReference type="Proteomes" id="UP000582659">
    <property type="component" value="Unassembled WGS sequence"/>
</dbReference>
<dbReference type="EMBL" id="CAJFDI010000006">
    <property type="protein sequence ID" value="CAD5234112.1"/>
    <property type="molecule type" value="Genomic_DNA"/>
</dbReference>
<dbReference type="AlphaFoldDB" id="A0A1I7SLP5"/>
<feature type="compositionally biased region" description="Polar residues" evidence="1">
    <location>
        <begin position="27"/>
        <end position="38"/>
    </location>
</feature>
<feature type="region of interest" description="Disordered" evidence="1">
    <location>
        <begin position="1"/>
        <end position="38"/>
    </location>
</feature>
<sequence>MDQPGPSNVPAREQKEERMNVHDPELPSTSQTADQTIGNLEIVEETTLGNDTEILDLDSVSEVSQQSAEEQEETPHLAYLKRSEAITQVMEGITFEPAANWNTNDLAALFSRLRNTNCNQFSVETFIHAFSNTSVEEIMAILEGLRDIVREADSVRIPWKEALKEGKVPTDEAKGIKGTEKQALDEMRQLTRSVAAKKKGMNIMSEVLTQALNVLDGRTKRRKRSASGSTKENVKLSDDFLSPACEYEGDVNYDDIYDCLESISLIRSTKKMRATESAVLIQIFDELQEIVDSSFTERADFMTQFLSEYSSQLGSDVGWIDFPANEEMGQKIWNFLDLPDDFLDLSEYVVEEEAGRVVLKK</sequence>
<evidence type="ECO:0000313" key="5">
    <source>
        <dbReference type="Proteomes" id="UP000659654"/>
    </source>
</evidence>
<organism evidence="4 6">
    <name type="scientific">Bursaphelenchus xylophilus</name>
    <name type="common">Pinewood nematode worm</name>
    <name type="synonym">Aphelenchoides xylophilus</name>
    <dbReference type="NCBI Taxonomy" id="6326"/>
    <lineage>
        <taxon>Eukaryota</taxon>
        <taxon>Metazoa</taxon>
        <taxon>Ecdysozoa</taxon>
        <taxon>Nematoda</taxon>
        <taxon>Chromadorea</taxon>
        <taxon>Rhabditida</taxon>
        <taxon>Tylenchina</taxon>
        <taxon>Tylenchomorpha</taxon>
        <taxon>Aphelenchoidea</taxon>
        <taxon>Aphelenchoididae</taxon>
        <taxon>Bursaphelenchus</taxon>
    </lineage>
</organism>
<evidence type="ECO:0000313" key="4">
    <source>
        <dbReference type="Proteomes" id="UP000095284"/>
    </source>
</evidence>
<dbReference type="EMBL" id="CAJFCV020000006">
    <property type="protein sequence ID" value="CAG9129693.1"/>
    <property type="molecule type" value="Genomic_DNA"/>
</dbReference>
<gene>
    <name evidence="2" type="ORF">BXYJ_LOCUS14203</name>
</gene>
<protein>
    <submittedName>
        <fullName evidence="2">(pine wood nematode) hypothetical protein</fullName>
    </submittedName>
</protein>
<dbReference type="OrthoDB" id="5808947at2759"/>
<evidence type="ECO:0000313" key="2">
    <source>
        <dbReference type="EMBL" id="CAD5234112.1"/>
    </source>
</evidence>
<accession>A0A1I7SLP5</accession>
<feature type="compositionally biased region" description="Basic and acidic residues" evidence="1">
    <location>
        <begin position="12"/>
        <end position="25"/>
    </location>
</feature>
<keyword evidence="5" id="KW-1185">Reference proteome</keyword>
<reference evidence="6" key="1">
    <citation type="submission" date="2016-11" db="UniProtKB">
        <authorList>
            <consortium name="WormBaseParasite"/>
        </authorList>
    </citation>
    <scope>IDENTIFICATION</scope>
</reference>